<dbReference type="PANTHER" id="PTHR15651:SF7">
    <property type="entry name" value="ARMADILLO REPEAT-CONTAINING PROTEIN 8"/>
    <property type="match status" value="1"/>
</dbReference>
<keyword evidence="5" id="KW-0539">Nucleus</keyword>
<dbReference type="InterPro" id="IPR038739">
    <property type="entry name" value="ARMC8/Vid28"/>
</dbReference>
<dbReference type="GO" id="GO:0043161">
    <property type="term" value="P:proteasome-mediated ubiquitin-dependent protein catabolic process"/>
    <property type="evidence" value="ECO:0007669"/>
    <property type="project" value="TreeGrafter"/>
</dbReference>
<dbReference type="InterPro" id="IPR016024">
    <property type="entry name" value="ARM-type_fold"/>
</dbReference>
<dbReference type="Proteomes" id="UP000694843">
    <property type="component" value="Unplaced"/>
</dbReference>
<keyword evidence="3" id="KW-0963">Cytoplasm</keyword>
<gene>
    <name evidence="7" type="primary">LOC108672550</name>
</gene>
<evidence type="ECO:0000256" key="1">
    <source>
        <dbReference type="ARBA" id="ARBA00004123"/>
    </source>
</evidence>
<dbReference type="InterPro" id="IPR011989">
    <property type="entry name" value="ARM-like"/>
</dbReference>
<dbReference type="KEGG" id="hazt:108672550"/>
<organism evidence="6 7">
    <name type="scientific">Hyalella azteca</name>
    <name type="common">Amphipod</name>
    <dbReference type="NCBI Taxonomy" id="294128"/>
    <lineage>
        <taxon>Eukaryota</taxon>
        <taxon>Metazoa</taxon>
        <taxon>Ecdysozoa</taxon>
        <taxon>Arthropoda</taxon>
        <taxon>Crustacea</taxon>
        <taxon>Multicrustacea</taxon>
        <taxon>Malacostraca</taxon>
        <taxon>Eumalacostraca</taxon>
        <taxon>Peracarida</taxon>
        <taxon>Amphipoda</taxon>
        <taxon>Senticaudata</taxon>
        <taxon>Talitrida</taxon>
        <taxon>Talitroidea</taxon>
        <taxon>Hyalellidae</taxon>
        <taxon>Hyalella</taxon>
    </lineage>
</organism>
<dbReference type="GO" id="GO:0034657">
    <property type="term" value="C:GID complex"/>
    <property type="evidence" value="ECO:0007669"/>
    <property type="project" value="TreeGrafter"/>
</dbReference>
<keyword evidence="6" id="KW-1185">Reference proteome</keyword>
<comment type="subcellular location">
    <subcellularLocation>
        <location evidence="2">Cytoplasm</location>
    </subcellularLocation>
    <subcellularLocation>
        <location evidence="1">Nucleus</location>
    </subcellularLocation>
</comment>
<evidence type="ECO:0000256" key="3">
    <source>
        <dbReference type="ARBA" id="ARBA00022490"/>
    </source>
</evidence>
<evidence type="ECO:0000256" key="4">
    <source>
        <dbReference type="ARBA" id="ARBA00022737"/>
    </source>
</evidence>
<dbReference type="AlphaFoldDB" id="A0A8B7NRN8"/>
<sequence>MDNSVMDVDAPVAIDAISQHHSIKPYIENLYSNNTKKCFQAVVELKIAVIGSPKSKGNVIMQGCVARLLQILRAPDLGMLLKTEVVTVINSLAKGQAAHAASLVQAGVLPVLWEQLEACGVSNMQENTSQFFNRVTFSNSNDTGNIEDELIDIRGSPHTNDNNTNGSAKVPPPRRIRIQKVLAGYTQMLLCCLRSIYRQGCVPPPPSWNLKLLSTLIKHGYTPPTNQECVANILAYACKSAPRMPRERHISALRLRNHHTTACEEQQKQLVEAGAGQLVASMLRSSLTTVQLPALHCLAALARNNDAVSAEVSRIQHCGVLLPDRLVELLNCYTEPAVQLAAATALVWLHRSGALVQTDPRIKHKTLQCL</sequence>
<dbReference type="GO" id="GO:0005737">
    <property type="term" value="C:cytoplasm"/>
    <property type="evidence" value="ECO:0007669"/>
    <property type="project" value="UniProtKB-SubCell"/>
</dbReference>
<evidence type="ECO:0000256" key="2">
    <source>
        <dbReference type="ARBA" id="ARBA00004496"/>
    </source>
</evidence>
<dbReference type="SUPFAM" id="SSF48371">
    <property type="entry name" value="ARM repeat"/>
    <property type="match status" value="1"/>
</dbReference>
<proteinExistence type="predicted"/>
<protein>
    <submittedName>
        <fullName evidence="7">Uncharacterized protein LOC108672550</fullName>
    </submittedName>
</protein>
<dbReference type="GeneID" id="108672550"/>
<keyword evidence="4" id="KW-0677">Repeat</keyword>
<dbReference type="RefSeq" id="XP_018015731.1">
    <property type="nucleotide sequence ID" value="XM_018160242.1"/>
</dbReference>
<reference evidence="7" key="1">
    <citation type="submission" date="2025-08" db="UniProtKB">
        <authorList>
            <consortium name="RefSeq"/>
        </authorList>
    </citation>
    <scope>IDENTIFICATION</scope>
    <source>
        <tissue evidence="7">Whole organism</tissue>
    </source>
</reference>
<evidence type="ECO:0000256" key="5">
    <source>
        <dbReference type="ARBA" id="ARBA00023242"/>
    </source>
</evidence>
<accession>A0A8B7NRN8</accession>
<evidence type="ECO:0000313" key="7">
    <source>
        <dbReference type="RefSeq" id="XP_018015731.1"/>
    </source>
</evidence>
<dbReference type="GO" id="GO:0005634">
    <property type="term" value="C:nucleus"/>
    <property type="evidence" value="ECO:0007669"/>
    <property type="project" value="UniProtKB-SubCell"/>
</dbReference>
<feature type="non-terminal residue" evidence="7">
    <location>
        <position position="370"/>
    </location>
</feature>
<evidence type="ECO:0000313" key="6">
    <source>
        <dbReference type="Proteomes" id="UP000694843"/>
    </source>
</evidence>
<dbReference type="PANTHER" id="PTHR15651">
    <property type="entry name" value="ARMADILLO REPEAT-CONTAINING PROTEIN 8"/>
    <property type="match status" value="1"/>
</dbReference>
<name>A0A8B7NRN8_HYAAZ</name>
<dbReference type="Gene3D" id="1.25.10.10">
    <property type="entry name" value="Leucine-rich Repeat Variant"/>
    <property type="match status" value="1"/>
</dbReference>